<name>A0A1R3FXE3_9ROSI</name>
<organism evidence="4 5">
    <name type="scientific">Corchorus olitorius</name>
    <dbReference type="NCBI Taxonomy" id="93759"/>
    <lineage>
        <taxon>Eukaryota</taxon>
        <taxon>Viridiplantae</taxon>
        <taxon>Streptophyta</taxon>
        <taxon>Embryophyta</taxon>
        <taxon>Tracheophyta</taxon>
        <taxon>Spermatophyta</taxon>
        <taxon>Magnoliopsida</taxon>
        <taxon>eudicotyledons</taxon>
        <taxon>Gunneridae</taxon>
        <taxon>Pentapetalae</taxon>
        <taxon>rosids</taxon>
        <taxon>malvids</taxon>
        <taxon>Malvales</taxon>
        <taxon>Malvaceae</taxon>
        <taxon>Grewioideae</taxon>
        <taxon>Apeibeae</taxon>
        <taxon>Corchorus</taxon>
    </lineage>
</organism>
<dbReference type="Proteomes" id="UP000187203">
    <property type="component" value="Unassembled WGS sequence"/>
</dbReference>
<dbReference type="AlphaFoldDB" id="A0A1R3FXE3"/>
<evidence type="ECO:0000256" key="2">
    <source>
        <dbReference type="ARBA" id="ARBA00022472"/>
    </source>
</evidence>
<gene>
    <name evidence="4" type="ORF">COLO4_38043</name>
</gene>
<protein>
    <submittedName>
        <fullName evidence="4">Mitochodrial transcription termination factor-related protein</fullName>
    </submittedName>
</protein>
<keyword evidence="5" id="KW-1185">Reference proteome</keyword>
<reference evidence="5" key="1">
    <citation type="submission" date="2013-09" db="EMBL/GenBank/DDBJ databases">
        <title>Corchorus olitorius genome sequencing.</title>
        <authorList>
            <person name="Alam M."/>
            <person name="Haque M.S."/>
            <person name="Islam M.S."/>
            <person name="Emdad E.M."/>
            <person name="Islam M.M."/>
            <person name="Ahmed B."/>
            <person name="Halim A."/>
            <person name="Hossen Q.M.M."/>
            <person name="Hossain M.Z."/>
            <person name="Ahmed R."/>
            <person name="Khan M.M."/>
            <person name="Islam R."/>
            <person name="Rashid M.M."/>
            <person name="Khan S.A."/>
            <person name="Rahman M.S."/>
            <person name="Alam M."/>
            <person name="Yahiya A.S."/>
            <person name="Khan M.S."/>
            <person name="Azam M.S."/>
            <person name="Haque T."/>
            <person name="Lashkar M.Z.H."/>
            <person name="Akhand A.I."/>
            <person name="Morshed G."/>
            <person name="Roy S."/>
            <person name="Uddin K.S."/>
            <person name="Rabeya T."/>
            <person name="Hossain A.S."/>
            <person name="Chowdhury A."/>
            <person name="Snigdha A.R."/>
            <person name="Mortoza M.S."/>
            <person name="Matin S.A."/>
            <person name="Hoque S.M.E."/>
            <person name="Islam M.K."/>
            <person name="Roy D.K."/>
            <person name="Haider R."/>
            <person name="Moosa M.M."/>
            <person name="Elias S.M."/>
            <person name="Hasan A.M."/>
            <person name="Jahan S."/>
            <person name="Shafiuddin M."/>
            <person name="Mahmood N."/>
            <person name="Shommy N.S."/>
        </authorList>
    </citation>
    <scope>NUCLEOTIDE SEQUENCE [LARGE SCALE GENOMIC DNA]</scope>
    <source>
        <strain evidence="5">cv. O-4</strain>
    </source>
</reference>
<dbReference type="EMBL" id="AWUE01024519">
    <property type="protein sequence ID" value="OMO50514.1"/>
    <property type="molecule type" value="Genomic_DNA"/>
</dbReference>
<evidence type="ECO:0000313" key="5">
    <source>
        <dbReference type="Proteomes" id="UP000187203"/>
    </source>
</evidence>
<dbReference type="STRING" id="93759.A0A1R3FXE3"/>
<evidence type="ECO:0000256" key="3">
    <source>
        <dbReference type="ARBA" id="ARBA00022946"/>
    </source>
</evidence>
<comment type="caution">
    <text evidence="4">The sequence shown here is derived from an EMBL/GenBank/DDBJ whole genome shotgun (WGS) entry which is preliminary data.</text>
</comment>
<keyword evidence="2" id="KW-0805">Transcription regulation</keyword>
<dbReference type="Pfam" id="PF02536">
    <property type="entry name" value="mTERF"/>
    <property type="match status" value="1"/>
</dbReference>
<dbReference type="PANTHER" id="PTHR13068:SF166">
    <property type="entry name" value="TRANSCRIPTION TERMINATION FACTOR MTERF15, MITOCHONDRIAL-LIKE"/>
    <property type="match status" value="1"/>
</dbReference>
<dbReference type="GO" id="GO:0003676">
    <property type="term" value="F:nucleic acid binding"/>
    <property type="evidence" value="ECO:0007669"/>
    <property type="project" value="InterPro"/>
</dbReference>
<proteinExistence type="inferred from homology"/>
<dbReference type="FunFam" id="1.25.70.10:FF:000001">
    <property type="entry name" value="Mitochondrial transcription termination factor-like"/>
    <property type="match status" value="1"/>
</dbReference>
<dbReference type="SMART" id="SM00733">
    <property type="entry name" value="Mterf"/>
    <property type="match status" value="6"/>
</dbReference>
<dbReference type="PANTHER" id="PTHR13068">
    <property type="entry name" value="CGI-12 PROTEIN-RELATED"/>
    <property type="match status" value="1"/>
</dbReference>
<keyword evidence="2" id="KW-0804">Transcription</keyword>
<comment type="similarity">
    <text evidence="1">Belongs to the mTERF family.</text>
</comment>
<dbReference type="InterPro" id="IPR003690">
    <property type="entry name" value="MTERF"/>
</dbReference>
<accession>A0A1R3FXE3</accession>
<dbReference type="GO" id="GO:0006353">
    <property type="term" value="P:DNA-templated transcription termination"/>
    <property type="evidence" value="ECO:0007669"/>
    <property type="project" value="UniProtKB-KW"/>
</dbReference>
<keyword evidence="3" id="KW-0809">Transit peptide</keyword>
<dbReference type="Gene3D" id="1.25.70.10">
    <property type="entry name" value="Transcription termination factor 3, mitochondrial"/>
    <property type="match status" value="1"/>
</dbReference>
<evidence type="ECO:0000256" key="1">
    <source>
        <dbReference type="ARBA" id="ARBA00007692"/>
    </source>
</evidence>
<dbReference type="OrthoDB" id="637682at2759"/>
<keyword evidence="2" id="KW-0806">Transcription termination</keyword>
<evidence type="ECO:0000313" key="4">
    <source>
        <dbReference type="EMBL" id="OMO50514.1"/>
    </source>
</evidence>
<dbReference type="InterPro" id="IPR038538">
    <property type="entry name" value="MTERF_sf"/>
</dbReference>
<sequence length="387" mass="43860">MIRSFCKKQLYNRGISSRILPSFKYVNFLQNHGLISVAIRYLSVTATPENSFTISYLINSCGLSPKSAKLASKRVYFETPEKPDSLISFLKNQGFSGSEIAELIRRAPKILVCNPEKTLLPKFEFFYSRGVSSSSLAKILSACPSVLESNLNSCIIPNFNFFKDFAGCSDDKVLVAYKRSPWILVNDFRSVAAPNLAILRECRVPESNIMSYFVNQPAIFAISHERFKRTVEEVKKLGVCPVKQKFLLTLQALLQISESTKERKLNVYREWGWSDEEIALAFVKFPFCFMYSVHKIKAAMNFYINTAGLRSSDVANRPRLLGFSLEKRIIPRFAVIQFLSSKGLIKNNVSLAKVLGPNEKKFLQMFVIPYGDPDLLKLYKGKLGISK</sequence>